<evidence type="ECO:0000313" key="1">
    <source>
        <dbReference type="EMBL" id="KAJ5225460.1"/>
    </source>
</evidence>
<comment type="caution">
    <text evidence="1">The sequence shown here is derived from an EMBL/GenBank/DDBJ whole genome shotgun (WGS) entry which is preliminary data.</text>
</comment>
<reference evidence="1" key="2">
    <citation type="journal article" date="2023" name="IMA Fungus">
        <title>Comparative genomic study of the Penicillium genus elucidates a diverse pangenome and 15 lateral gene transfer events.</title>
        <authorList>
            <person name="Petersen C."/>
            <person name="Sorensen T."/>
            <person name="Nielsen M.R."/>
            <person name="Sondergaard T.E."/>
            <person name="Sorensen J.L."/>
            <person name="Fitzpatrick D.A."/>
            <person name="Frisvad J.C."/>
            <person name="Nielsen K.L."/>
        </authorList>
    </citation>
    <scope>NUCLEOTIDE SEQUENCE</scope>
    <source>
        <strain evidence="1">IBT 19713</strain>
    </source>
</reference>
<reference evidence="1" key="1">
    <citation type="submission" date="2022-11" db="EMBL/GenBank/DDBJ databases">
        <authorList>
            <person name="Petersen C."/>
        </authorList>
    </citation>
    <scope>NUCLEOTIDE SEQUENCE</scope>
    <source>
        <strain evidence="1">IBT 19713</strain>
    </source>
</reference>
<sequence length="67" mass="7437">MVENVTCLELQSRRVPADTWFGFGLRGPATRYASCVASAWSKRLMVLAPDHGVRNAGHRISWGCKDC</sequence>
<dbReference type="RefSeq" id="XP_058328871.1">
    <property type="nucleotide sequence ID" value="XM_058475981.1"/>
</dbReference>
<protein>
    <submittedName>
        <fullName evidence="1">Uncharacterized protein</fullName>
    </submittedName>
</protein>
<organism evidence="1 2">
    <name type="scientific">Penicillium chermesinum</name>
    <dbReference type="NCBI Taxonomy" id="63820"/>
    <lineage>
        <taxon>Eukaryota</taxon>
        <taxon>Fungi</taxon>
        <taxon>Dikarya</taxon>
        <taxon>Ascomycota</taxon>
        <taxon>Pezizomycotina</taxon>
        <taxon>Eurotiomycetes</taxon>
        <taxon>Eurotiomycetidae</taxon>
        <taxon>Eurotiales</taxon>
        <taxon>Aspergillaceae</taxon>
        <taxon>Penicillium</taxon>
    </lineage>
</organism>
<keyword evidence="2" id="KW-1185">Reference proteome</keyword>
<dbReference type="EMBL" id="JAPQKS010000005">
    <property type="protein sequence ID" value="KAJ5225460.1"/>
    <property type="molecule type" value="Genomic_DNA"/>
</dbReference>
<dbReference type="AlphaFoldDB" id="A0A9W9NSS7"/>
<accession>A0A9W9NSS7</accession>
<evidence type="ECO:0000313" key="2">
    <source>
        <dbReference type="Proteomes" id="UP001150941"/>
    </source>
</evidence>
<proteinExistence type="predicted"/>
<dbReference type="Proteomes" id="UP001150941">
    <property type="component" value="Unassembled WGS sequence"/>
</dbReference>
<name>A0A9W9NSS7_9EURO</name>
<dbReference type="GeneID" id="83203284"/>
<gene>
    <name evidence="1" type="ORF">N7468_006685</name>
</gene>